<dbReference type="PANTHER" id="PTHR35910:SF1">
    <property type="entry name" value="2EXR DOMAIN-CONTAINING PROTEIN"/>
    <property type="match status" value="1"/>
</dbReference>
<evidence type="ECO:0000313" key="4">
    <source>
        <dbReference type="Proteomes" id="UP001140560"/>
    </source>
</evidence>
<dbReference type="Pfam" id="PF20150">
    <property type="entry name" value="2EXR"/>
    <property type="match status" value="1"/>
</dbReference>
<evidence type="ECO:0000313" key="3">
    <source>
        <dbReference type="EMBL" id="KAJ4369620.1"/>
    </source>
</evidence>
<keyword evidence="4" id="KW-1185">Reference proteome</keyword>
<dbReference type="OrthoDB" id="3473305at2759"/>
<feature type="domain" description="2EXR" evidence="2">
    <location>
        <begin position="66"/>
        <end position="165"/>
    </location>
</feature>
<protein>
    <recommendedName>
        <fullName evidence="2">2EXR domain-containing protein</fullName>
    </recommendedName>
</protein>
<evidence type="ECO:0000259" key="2">
    <source>
        <dbReference type="Pfam" id="PF20150"/>
    </source>
</evidence>
<dbReference type="Proteomes" id="UP001140560">
    <property type="component" value="Unassembled WGS sequence"/>
</dbReference>
<proteinExistence type="predicted"/>
<sequence>MAHNDFPGDVVMTTDSPSQSFASSQGENAMDIDDGATPPTSSSVPLTAPTDKEQLLYTTGVPLTTFHPFPRLTATLRARIWTLALPLPRTRFLEIHGYNTIDFTPKIRYIPALPPLFHTSHESRALSIASEGGSGGSTLRFTRSSATKKVGAAVTTMSCYFNFSRCVIYLSTRFTPACNTTETFRLHTLATMLPKSAARKIQRLLVTYSGFDDYSRIGPVMRPYANLEVMYIGMVDRWSNRVVRRMVVKGSPEKGVVAGKIEGVVRATEAEETDDDEESDELLGRRVRVRERRRILEVDARLDG</sequence>
<dbReference type="AlphaFoldDB" id="A0A9W8Y9Z2"/>
<dbReference type="PANTHER" id="PTHR35910">
    <property type="entry name" value="2EXR DOMAIN-CONTAINING PROTEIN"/>
    <property type="match status" value="1"/>
</dbReference>
<feature type="region of interest" description="Disordered" evidence="1">
    <location>
        <begin position="1"/>
        <end position="48"/>
    </location>
</feature>
<dbReference type="EMBL" id="JAPEUY010000009">
    <property type="protein sequence ID" value="KAJ4369620.1"/>
    <property type="molecule type" value="Genomic_DNA"/>
</dbReference>
<name>A0A9W8Y9Z2_9PLEO</name>
<reference evidence="3" key="1">
    <citation type="submission" date="2022-10" db="EMBL/GenBank/DDBJ databases">
        <title>Tapping the CABI collections for fungal endophytes: first genome assemblies for Collariella, Neodidymelliopsis, Ascochyta clinopodiicola, Didymella pomorum, Didymosphaeria variabile, Neocosmospora piperis and Neocucurbitaria cava.</title>
        <authorList>
            <person name="Hill R."/>
        </authorList>
    </citation>
    <scope>NUCLEOTIDE SEQUENCE</scope>
    <source>
        <strain evidence="3">IMI 356814</strain>
    </source>
</reference>
<evidence type="ECO:0000256" key="1">
    <source>
        <dbReference type="SAM" id="MobiDB-lite"/>
    </source>
</evidence>
<accession>A0A9W8Y9Z2</accession>
<feature type="compositionally biased region" description="Polar residues" evidence="1">
    <location>
        <begin position="13"/>
        <end position="27"/>
    </location>
</feature>
<organism evidence="3 4">
    <name type="scientific">Neocucurbitaria cava</name>
    <dbReference type="NCBI Taxonomy" id="798079"/>
    <lineage>
        <taxon>Eukaryota</taxon>
        <taxon>Fungi</taxon>
        <taxon>Dikarya</taxon>
        <taxon>Ascomycota</taxon>
        <taxon>Pezizomycotina</taxon>
        <taxon>Dothideomycetes</taxon>
        <taxon>Pleosporomycetidae</taxon>
        <taxon>Pleosporales</taxon>
        <taxon>Pleosporineae</taxon>
        <taxon>Cucurbitariaceae</taxon>
        <taxon>Neocucurbitaria</taxon>
    </lineage>
</organism>
<gene>
    <name evidence="3" type="ORF">N0V83_005382</name>
</gene>
<comment type="caution">
    <text evidence="3">The sequence shown here is derived from an EMBL/GenBank/DDBJ whole genome shotgun (WGS) entry which is preliminary data.</text>
</comment>
<dbReference type="InterPro" id="IPR045518">
    <property type="entry name" value="2EXR"/>
</dbReference>